<dbReference type="RefSeq" id="WP_216874486.1">
    <property type="nucleotide sequence ID" value="NZ_JAERQM010000002.1"/>
</dbReference>
<evidence type="ECO:0000256" key="1">
    <source>
        <dbReference type="SAM" id="MobiDB-lite"/>
    </source>
</evidence>
<dbReference type="PANTHER" id="PTHR38595">
    <property type="entry name" value="CYTOPLASMIC PROTEIN-RELATED"/>
    <property type="match status" value="1"/>
</dbReference>
<comment type="caution">
    <text evidence="3">The sequence shown here is derived from an EMBL/GenBank/DDBJ whole genome shotgun (WGS) entry which is preliminary data.</text>
</comment>
<dbReference type="InterPro" id="IPR053176">
    <property type="entry name" value="T6SS_TssE1-like"/>
</dbReference>
<dbReference type="NCBIfam" id="TIGR03357">
    <property type="entry name" value="VI_zyme"/>
    <property type="match status" value="1"/>
</dbReference>
<keyword evidence="4" id="KW-1185">Reference proteome</keyword>
<dbReference type="EMBL" id="JAERQM010000002">
    <property type="protein sequence ID" value="MBU8543830.1"/>
    <property type="molecule type" value="Genomic_DNA"/>
</dbReference>
<proteinExistence type="predicted"/>
<evidence type="ECO:0000313" key="3">
    <source>
        <dbReference type="EMBL" id="MBU8543830.1"/>
    </source>
</evidence>
<gene>
    <name evidence="3" type="primary">tssE</name>
    <name evidence="3" type="ORF">JJQ90_08935</name>
</gene>
<evidence type="ECO:0000313" key="4">
    <source>
        <dbReference type="Proteomes" id="UP000689967"/>
    </source>
</evidence>
<organism evidence="3 4">
    <name type="scientific">Falsiroseomonas oleicola</name>
    <dbReference type="NCBI Taxonomy" id="2801474"/>
    <lineage>
        <taxon>Bacteria</taxon>
        <taxon>Pseudomonadati</taxon>
        <taxon>Pseudomonadota</taxon>
        <taxon>Alphaproteobacteria</taxon>
        <taxon>Acetobacterales</taxon>
        <taxon>Roseomonadaceae</taxon>
        <taxon>Falsiroseomonas</taxon>
    </lineage>
</organism>
<accession>A0ABS6H562</accession>
<reference evidence="3 4" key="1">
    <citation type="submission" date="2021-01" db="EMBL/GenBank/DDBJ databases">
        <title>Roseomonas sp. nov, a bacterium isolated from an oil production mixture in Yumen Oilfield.</title>
        <authorList>
            <person name="Wu D."/>
        </authorList>
    </citation>
    <scope>NUCLEOTIDE SEQUENCE [LARGE SCALE GENOMIC DNA]</scope>
    <source>
        <strain evidence="3 4">ROY-5-3</strain>
    </source>
</reference>
<protein>
    <submittedName>
        <fullName evidence="3">Type VI secretion system baseplate subunit TssE</fullName>
    </submittedName>
</protein>
<dbReference type="PANTHER" id="PTHR38595:SF1">
    <property type="entry name" value="TYPE VI SECRETION SYSTEM COMPONENT TSSE1"/>
    <property type="match status" value="1"/>
</dbReference>
<feature type="region of interest" description="Disordered" evidence="1">
    <location>
        <begin position="1"/>
        <end position="32"/>
    </location>
</feature>
<dbReference type="InterPro" id="IPR017737">
    <property type="entry name" value="TssE1-like"/>
</dbReference>
<feature type="domain" description="IraD/Gp25-like" evidence="2">
    <location>
        <begin position="41"/>
        <end position="140"/>
    </location>
</feature>
<dbReference type="Pfam" id="PF04965">
    <property type="entry name" value="GPW_gp25"/>
    <property type="match status" value="1"/>
</dbReference>
<name>A0ABS6H562_9PROT</name>
<dbReference type="InterPro" id="IPR007048">
    <property type="entry name" value="IraD/Gp25-like"/>
</dbReference>
<evidence type="ECO:0000259" key="2">
    <source>
        <dbReference type="Pfam" id="PF04965"/>
    </source>
</evidence>
<dbReference type="Proteomes" id="UP000689967">
    <property type="component" value="Unassembled WGS sequence"/>
</dbReference>
<sequence length="163" mass="17920">MSGTRVPAQRARLPLLDRLMDSDPGAPEPPPPSAAMALEMLHQAVRRDLEAVLNARRRRRPVPAALEELVVSPLNYGIPDATSGAYAVPARRQALAREVEATIRRFEPRLMSVHVELIAAEDDLGRALRLKVDAVLRADPVPEPVSFETLLEPVSRDVTVREG</sequence>